<dbReference type="PROSITE" id="PS50835">
    <property type="entry name" value="IG_LIKE"/>
    <property type="match status" value="1"/>
</dbReference>
<reference evidence="3" key="2">
    <citation type="submission" date="2025-08" db="UniProtKB">
        <authorList>
            <consortium name="Ensembl"/>
        </authorList>
    </citation>
    <scope>IDENTIFICATION</scope>
</reference>
<dbReference type="InterPro" id="IPR003599">
    <property type="entry name" value="Ig_sub"/>
</dbReference>
<dbReference type="InterPro" id="IPR013098">
    <property type="entry name" value="Ig_I-set"/>
</dbReference>
<dbReference type="SUPFAM" id="SSF48726">
    <property type="entry name" value="Immunoglobulin"/>
    <property type="match status" value="1"/>
</dbReference>
<dbReference type="PANTHER" id="PTHR13817:SF165">
    <property type="entry name" value="HEMICENTIN 2"/>
    <property type="match status" value="1"/>
</dbReference>
<dbReference type="InterPro" id="IPR036179">
    <property type="entry name" value="Ig-like_dom_sf"/>
</dbReference>
<dbReference type="FunFam" id="2.60.40.10:FF:000022">
    <property type="entry name" value="Cardiac titin"/>
    <property type="match status" value="1"/>
</dbReference>
<dbReference type="CDD" id="cd00096">
    <property type="entry name" value="Ig"/>
    <property type="match status" value="1"/>
</dbReference>
<feature type="domain" description="Ig-like" evidence="2">
    <location>
        <begin position="21"/>
        <end position="104"/>
    </location>
</feature>
<accession>A0A452HGN1</accession>
<keyword evidence="4" id="KW-1185">Reference proteome</keyword>
<dbReference type="Gene3D" id="2.60.40.10">
    <property type="entry name" value="Immunoglobulins"/>
    <property type="match status" value="1"/>
</dbReference>
<reference evidence="3" key="3">
    <citation type="submission" date="2025-09" db="UniProtKB">
        <authorList>
            <consortium name="Ensembl"/>
        </authorList>
    </citation>
    <scope>IDENTIFICATION</scope>
</reference>
<dbReference type="InterPro" id="IPR050964">
    <property type="entry name" value="Striated_Muscle_Regulatory"/>
</dbReference>
<reference evidence="4" key="1">
    <citation type="journal article" date="2017" name="PLoS ONE">
        <title>The Agassiz's desert tortoise genome provides a resource for the conservation of a threatened species.</title>
        <authorList>
            <person name="Tollis M."/>
            <person name="DeNardo D.F."/>
            <person name="Cornelius J.A."/>
            <person name="Dolby G.A."/>
            <person name="Edwards T."/>
            <person name="Henen B.T."/>
            <person name="Karl A.E."/>
            <person name="Murphy R.W."/>
            <person name="Kusumi K."/>
        </authorList>
    </citation>
    <scope>NUCLEOTIDE SEQUENCE [LARGE SCALE GENOMIC DNA]</scope>
</reference>
<evidence type="ECO:0000259" key="2">
    <source>
        <dbReference type="PROSITE" id="PS50835"/>
    </source>
</evidence>
<dbReference type="InterPro" id="IPR013783">
    <property type="entry name" value="Ig-like_fold"/>
</dbReference>
<dbReference type="PANTHER" id="PTHR13817">
    <property type="entry name" value="TITIN"/>
    <property type="match status" value="1"/>
</dbReference>
<dbReference type="InterPro" id="IPR003598">
    <property type="entry name" value="Ig_sub2"/>
</dbReference>
<organism evidence="3 4">
    <name type="scientific">Gopherus agassizii</name>
    <name type="common">Agassiz's desert tortoise</name>
    <dbReference type="NCBI Taxonomy" id="38772"/>
    <lineage>
        <taxon>Eukaryota</taxon>
        <taxon>Metazoa</taxon>
        <taxon>Chordata</taxon>
        <taxon>Craniata</taxon>
        <taxon>Vertebrata</taxon>
        <taxon>Euteleostomi</taxon>
        <taxon>Archelosauria</taxon>
        <taxon>Testudinata</taxon>
        <taxon>Testudines</taxon>
        <taxon>Cryptodira</taxon>
        <taxon>Durocryptodira</taxon>
        <taxon>Testudinoidea</taxon>
        <taxon>Testudinidae</taxon>
        <taxon>Gopherus</taxon>
    </lineage>
</organism>
<dbReference type="SMART" id="SM00408">
    <property type="entry name" value="IGc2"/>
    <property type="match status" value="1"/>
</dbReference>
<dbReference type="SMART" id="SM00409">
    <property type="entry name" value="IG"/>
    <property type="match status" value="1"/>
</dbReference>
<dbReference type="Ensembl" id="ENSGAGT00000016051.1">
    <property type="protein sequence ID" value="ENSGAGP00000014027.1"/>
    <property type="gene ID" value="ENSGAGG00000010680.1"/>
</dbReference>
<dbReference type="Pfam" id="PF07679">
    <property type="entry name" value="I-set"/>
    <property type="match status" value="1"/>
</dbReference>
<evidence type="ECO:0000313" key="4">
    <source>
        <dbReference type="Proteomes" id="UP000291020"/>
    </source>
</evidence>
<keyword evidence="1" id="KW-0677">Repeat</keyword>
<dbReference type="Proteomes" id="UP000291020">
    <property type="component" value="Unassembled WGS sequence"/>
</dbReference>
<sequence length="123" mass="13812">MWILQPTYLSIMIGLIYPEPPYFVTRLEPVQVTVGDSASLQCQVAGTPEIIVSWYKGDTKLRATPTSKTYFKNNVATLVFSQVNSGDSGEYICKAENSPITSCSRDPQWTWRTVLFITAVINR</sequence>
<evidence type="ECO:0000313" key="3">
    <source>
        <dbReference type="Ensembl" id="ENSGAGP00000014027.1"/>
    </source>
</evidence>
<name>A0A452HGN1_9SAUR</name>
<protein>
    <recommendedName>
        <fullName evidence="2">Ig-like domain-containing protein</fullName>
    </recommendedName>
</protein>
<evidence type="ECO:0000256" key="1">
    <source>
        <dbReference type="ARBA" id="ARBA00022737"/>
    </source>
</evidence>
<proteinExistence type="predicted"/>
<dbReference type="AlphaFoldDB" id="A0A452HGN1"/>
<dbReference type="InterPro" id="IPR007110">
    <property type="entry name" value="Ig-like_dom"/>
</dbReference>
<dbReference type="STRING" id="38772.ENSGAGP00000014027"/>